<organism evidence="2 3">
    <name type="scientific">Prorocentrum cordatum</name>
    <dbReference type="NCBI Taxonomy" id="2364126"/>
    <lineage>
        <taxon>Eukaryota</taxon>
        <taxon>Sar</taxon>
        <taxon>Alveolata</taxon>
        <taxon>Dinophyceae</taxon>
        <taxon>Prorocentrales</taxon>
        <taxon>Prorocentraceae</taxon>
        <taxon>Prorocentrum</taxon>
    </lineage>
</organism>
<feature type="compositionally biased region" description="Low complexity" evidence="1">
    <location>
        <begin position="956"/>
        <end position="993"/>
    </location>
</feature>
<keyword evidence="3" id="KW-1185">Reference proteome</keyword>
<evidence type="ECO:0000313" key="3">
    <source>
        <dbReference type="Proteomes" id="UP001189429"/>
    </source>
</evidence>
<feature type="region of interest" description="Disordered" evidence="1">
    <location>
        <begin position="956"/>
        <end position="1052"/>
    </location>
</feature>
<feature type="compositionally biased region" description="Acidic residues" evidence="1">
    <location>
        <begin position="550"/>
        <end position="561"/>
    </location>
</feature>
<reference evidence="2" key="1">
    <citation type="submission" date="2023-10" db="EMBL/GenBank/DDBJ databases">
        <authorList>
            <person name="Chen Y."/>
            <person name="Shah S."/>
            <person name="Dougan E. K."/>
            <person name="Thang M."/>
            <person name="Chan C."/>
        </authorList>
    </citation>
    <scope>NUCLEOTIDE SEQUENCE [LARGE SCALE GENOMIC DNA]</scope>
</reference>
<comment type="caution">
    <text evidence="2">The sequence shown here is derived from an EMBL/GenBank/DDBJ whole genome shotgun (WGS) entry which is preliminary data.</text>
</comment>
<feature type="compositionally biased region" description="Basic residues" evidence="1">
    <location>
        <begin position="518"/>
        <end position="529"/>
    </location>
</feature>
<sequence>MVVTTKNAQVSLLVVRNAKEWSHEDADGGAGEPAMISAIDVVTHACTVYWCECRQVHDCRIGRKGELCKPSGAIPRSLGREDGLASVRMAQSAMEAMKTLFEGRGKKGHPITTLVEPFARQVSPLARQFSYAQCADKTQTVIISDWGDTLFPTTYVKRDLDLSPNHGLNDQAPNPLMKVRARTALAKAAGAADRCFYPGIGELIEKLNIQIAYARDGEHRDHSKVSEMAQNQFEKFWAETKGMAISEAPGEAASPAGGINKVPFKRALQNLASSKESERRLSQSKSGWAEQIGSSIRAMLRHVSTALCRPDEIPRWAEEFKGDDATDSQPCGHLGDDVPISPIAYPKVLDKGDTYFYGVAADMKVAWRKKRDGSDHREYSTAVTEELDDDKTVRVAEFGGAAKWAMPNSAMPPEAASEKQGAATMWSGQLRDDSSATVKLTWVTRTDEKWLAPWATRPKLRDQRQLQLLKYADAAAAEAFVKKLAMDFAAGKVDKAEMEALKKSWVENNGGASDGAARKRPAAKAKAGAKTKVQTTTGGDPKFEEKGGDDGESPADDDGEGDEGHRRHSDEAEDGDAGGVGAENMDDGHDDVETSVRQRPAAKKIIAAKRQKLQGAMKGDDKLEDTSLGEGKDKTSAKGVELNAQRPRVLARAGSEPIFGTTQPECPETPIKTARPKEEYFAKLIEDSIRSAPDMPDELDILGQFGGLLTSQPIAQFRQRAGVTEPPSKEKPPEVPTVGDDGTPLTEKDKKELEFWMKAAASNFEFAARGAAGNPAAGRWGRAPEASEQLEGRYEKATAGLEGKAPWAKQKEFMQTWRQEEYEKHMKRSSKPVSTKKTWAKTCKYLSIARMAWNEGGGKAGWLAASKRMTKCIAMGPPFLKYDGWSESLKGLFAEEEYSEEFDETWAQREEWLTKMTPEETAAAGTGALPAPAAAASAQPAPVAVLPAPAAAAVTPARETPAPRAATIGSSAASSGSDASGSSGAAGAAAVAARQPTAADKGIERSKPESSGDSDRIEAGAGKGKGACGKCSRGKNKNGNAETPRQKKTTNSIPTDLLTDAKASIAKYGLAMIAAHMTMNNITSGKAAWEFVKEEPSRYAKLQKALTSKLPDAKRVLGESKFNAALVAACGLKNAIETLAKEDKILNWGAQAREDADGDRLIAP</sequence>
<feature type="compositionally biased region" description="Basic residues" evidence="1">
    <location>
        <begin position="600"/>
        <end position="612"/>
    </location>
</feature>
<evidence type="ECO:0000313" key="2">
    <source>
        <dbReference type="EMBL" id="CAK0855302.1"/>
    </source>
</evidence>
<feature type="region of interest" description="Disordered" evidence="1">
    <location>
        <begin position="716"/>
        <end position="746"/>
    </location>
</feature>
<proteinExistence type="predicted"/>
<protein>
    <submittedName>
        <fullName evidence="2">Uncharacterized protein</fullName>
    </submittedName>
</protein>
<name>A0ABN9U859_9DINO</name>
<feature type="region of interest" description="Disordered" evidence="1">
    <location>
        <begin position="507"/>
        <end position="674"/>
    </location>
</feature>
<feature type="compositionally biased region" description="Polar residues" evidence="1">
    <location>
        <begin position="1037"/>
        <end position="1052"/>
    </location>
</feature>
<accession>A0ABN9U859</accession>
<feature type="compositionally biased region" description="Basic and acidic residues" evidence="1">
    <location>
        <begin position="1001"/>
        <end position="1018"/>
    </location>
</feature>
<evidence type="ECO:0000256" key="1">
    <source>
        <dbReference type="SAM" id="MobiDB-lite"/>
    </source>
</evidence>
<dbReference type="EMBL" id="CAUYUJ010015538">
    <property type="protein sequence ID" value="CAK0855302.1"/>
    <property type="molecule type" value="Genomic_DNA"/>
</dbReference>
<feature type="compositionally biased region" description="Low complexity" evidence="1">
    <location>
        <begin position="530"/>
        <end position="539"/>
    </location>
</feature>
<gene>
    <name evidence="2" type="ORF">PCOR1329_LOCUS46082</name>
</gene>
<feature type="compositionally biased region" description="Basic and acidic residues" evidence="1">
    <location>
        <begin position="618"/>
        <end position="636"/>
    </location>
</feature>
<dbReference type="Proteomes" id="UP001189429">
    <property type="component" value="Unassembled WGS sequence"/>
</dbReference>